<comment type="similarity">
    <text evidence="1">Belongs to the transferase hexapeptide repeat family.</text>
</comment>
<keyword evidence="2 4" id="KW-0808">Transferase</keyword>
<dbReference type="PROSITE" id="PS00101">
    <property type="entry name" value="HEXAPEP_TRANSFERASES"/>
    <property type="match status" value="1"/>
</dbReference>
<dbReference type="InterPro" id="IPR011004">
    <property type="entry name" value="Trimer_LpxA-like_sf"/>
</dbReference>
<organism evidence="4 5">
    <name type="scientific">Periweissella beninensis</name>
    <dbReference type="NCBI Taxonomy" id="504936"/>
    <lineage>
        <taxon>Bacteria</taxon>
        <taxon>Bacillati</taxon>
        <taxon>Bacillota</taxon>
        <taxon>Bacilli</taxon>
        <taxon>Lactobacillales</taxon>
        <taxon>Lactobacillaceae</taxon>
        <taxon>Periweissella</taxon>
    </lineage>
</organism>
<keyword evidence="3" id="KW-0677">Repeat</keyword>
<dbReference type="Gene3D" id="2.160.10.10">
    <property type="entry name" value="Hexapeptide repeat proteins"/>
    <property type="match status" value="1"/>
</dbReference>
<evidence type="ECO:0000256" key="2">
    <source>
        <dbReference type="ARBA" id="ARBA00022679"/>
    </source>
</evidence>
<dbReference type="Pfam" id="PF00132">
    <property type="entry name" value="Hexapep"/>
    <property type="match status" value="1"/>
</dbReference>
<gene>
    <name evidence="4" type="ORF">KAK10_06850</name>
</gene>
<evidence type="ECO:0000256" key="3">
    <source>
        <dbReference type="ARBA" id="ARBA00022737"/>
    </source>
</evidence>
<dbReference type="PANTHER" id="PTHR23416">
    <property type="entry name" value="SIALIC ACID SYNTHASE-RELATED"/>
    <property type="match status" value="1"/>
</dbReference>
<dbReference type="InterPro" id="IPR001451">
    <property type="entry name" value="Hexapep"/>
</dbReference>
<name>A0ABT0VIG7_9LACO</name>
<protein>
    <submittedName>
        <fullName evidence="4">Transferase</fullName>
    </submittedName>
</protein>
<evidence type="ECO:0000313" key="5">
    <source>
        <dbReference type="Proteomes" id="UP001057481"/>
    </source>
</evidence>
<evidence type="ECO:0000313" key="4">
    <source>
        <dbReference type="EMBL" id="MCM2437624.1"/>
    </source>
</evidence>
<comment type="caution">
    <text evidence="4">The sequence shown here is derived from an EMBL/GenBank/DDBJ whole genome shotgun (WGS) entry which is preliminary data.</text>
</comment>
<keyword evidence="5" id="KW-1185">Reference proteome</keyword>
<dbReference type="GO" id="GO:0016740">
    <property type="term" value="F:transferase activity"/>
    <property type="evidence" value="ECO:0007669"/>
    <property type="project" value="UniProtKB-KW"/>
</dbReference>
<dbReference type="Proteomes" id="UP001057481">
    <property type="component" value="Unassembled WGS sequence"/>
</dbReference>
<accession>A0ABT0VIG7</accession>
<dbReference type="SUPFAM" id="SSF51161">
    <property type="entry name" value="Trimeric LpxA-like enzymes"/>
    <property type="match status" value="1"/>
</dbReference>
<proteinExistence type="inferred from homology"/>
<dbReference type="InterPro" id="IPR051159">
    <property type="entry name" value="Hexapeptide_acetyltransf"/>
</dbReference>
<dbReference type="PANTHER" id="PTHR23416:SF23">
    <property type="entry name" value="ACETYLTRANSFERASE C18B11.09C-RELATED"/>
    <property type="match status" value="1"/>
</dbReference>
<sequence>MGHNRPIVINSNTKIGNNVNLEQYTSIGSNSNNFAHIGDDVYVGPNTSIVEGVTIGSDVTIGAGSVVTKDIPAGVTVAGNYAKVVNQHNHAEYIVNRWGVK</sequence>
<dbReference type="EMBL" id="JAGMVS010000066">
    <property type="protein sequence ID" value="MCM2437624.1"/>
    <property type="molecule type" value="Genomic_DNA"/>
</dbReference>
<dbReference type="InterPro" id="IPR018357">
    <property type="entry name" value="Hexapep_transf_CS"/>
</dbReference>
<reference evidence="4" key="1">
    <citation type="submission" date="2021-04" db="EMBL/GenBank/DDBJ databases">
        <title>Taxonomic assessment of Weissella genus.</title>
        <authorList>
            <person name="Fanelli F."/>
            <person name="Chieffi D."/>
            <person name="Dell'Aquila A."/>
            <person name="Gyu-Sung C."/>
            <person name="Franz C.M.A.P."/>
            <person name="Fusco V."/>
        </authorList>
    </citation>
    <scope>NUCLEOTIDE SEQUENCE</scope>
    <source>
        <strain evidence="4">LMG 25373</strain>
    </source>
</reference>
<evidence type="ECO:0000256" key="1">
    <source>
        <dbReference type="ARBA" id="ARBA00007274"/>
    </source>
</evidence>